<dbReference type="EMBL" id="JAENHN010000043">
    <property type="protein sequence ID" value="MBK1812033.1"/>
    <property type="molecule type" value="Genomic_DNA"/>
</dbReference>
<gene>
    <name evidence="1" type="ORF">JHL18_15530</name>
</gene>
<organism evidence="1 2">
    <name type="scientific">Clostridium yunnanense</name>
    <dbReference type="NCBI Taxonomy" id="2800325"/>
    <lineage>
        <taxon>Bacteria</taxon>
        <taxon>Bacillati</taxon>
        <taxon>Bacillota</taxon>
        <taxon>Clostridia</taxon>
        <taxon>Eubacteriales</taxon>
        <taxon>Clostridiaceae</taxon>
        <taxon>Clostridium</taxon>
    </lineage>
</organism>
<evidence type="ECO:0000313" key="2">
    <source>
        <dbReference type="Proteomes" id="UP000596739"/>
    </source>
</evidence>
<dbReference type="Proteomes" id="UP000596739">
    <property type="component" value="Unassembled WGS sequence"/>
</dbReference>
<accession>A0ABS1ERK7</accession>
<evidence type="ECO:0000313" key="1">
    <source>
        <dbReference type="EMBL" id="MBK1812033.1"/>
    </source>
</evidence>
<keyword evidence="2" id="KW-1185">Reference proteome</keyword>
<comment type="caution">
    <text evidence="1">The sequence shown here is derived from an EMBL/GenBank/DDBJ whole genome shotgun (WGS) entry which is preliminary data.</text>
</comment>
<name>A0ABS1ERK7_9CLOT</name>
<protein>
    <submittedName>
        <fullName evidence="1">Uncharacterized protein</fullName>
    </submittedName>
</protein>
<proteinExistence type="predicted"/>
<reference evidence="2" key="1">
    <citation type="submission" date="2021-01" db="EMBL/GenBank/DDBJ databases">
        <title>Genome public.</title>
        <authorList>
            <person name="Liu C."/>
            <person name="Sun Q."/>
        </authorList>
    </citation>
    <scope>NUCLEOTIDE SEQUENCE [LARGE SCALE GENOMIC DNA]</scope>
    <source>
        <strain evidence="2">YIM B02505</strain>
    </source>
</reference>
<sequence length="34" mass="4011">MRCPECGQCMVAERVSRTRKDGTKYVVRYYYCGT</sequence>